<feature type="compositionally biased region" description="Polar residues" evidence="1">
    <location>
        <begin position="60"/>
        <end position="69"/>
    </location>
</feature>
<feature type="compositionally biased region" description="Polar residues" evidence="1">
    <location>
        <begin position="154"/>
        <end position="163"/>
    </location>
</feature>
<evidence type="ECO:0008006" key="4">
    <source>
        <dbReference type="Google" id="ProtNLM"/>
    </source>
</evidence>
<dbReference type="OrthoDB" id="5423493at2759"/>
<evidence type="ECO:0000256" key="1">
    <source>
        <dbReference type="SAM" id="MobiDB-lite"/>
    </source>
</evidence>
<sequence>MARTRRSRQAADAPAATVPASSDTEQPTRGRTRTSRRAAPSKRQESVDAASTAEPPRATPASSIRNASVDSVEVGRRAIETPSMRRDTTGLDLVDDSIFGDLGDSFADGDVPDAPRSTSTTRSWSTFKPRSRQSSVVGRNDPPIRPSSRGGAGNTSALTSSFNIGAFRRRAREPSILGTARRAGPRSETSGRGAQSELESEGEELEEDFAPDAESTPLHTRRRTRASLASTSAVAPQRRDVLAANVSHTRTTRKRKSEAEAEERAAKSTRMEAETDSDSEISELSSSPPMPPSTPIRQRATTPINLDEINAPPASSGSEDEGDVWPDIRALAKRRRRPSVTTPLRVAADDDDEILSDISSPPSLTHSPNFEGRGRGRAALREHHHHDQPKALTTADLANLLPKRKHKRTRHEGDDGSGEEEPEEEHEQEDEVHETRTRGGRIIRPPSRAASASGGPKQQAGAPAHRTRSASKHKTYGRRSSDKENNSDADEEDEEDEEEEGDSQFQPLADDTFGETTATGPPDFQSIDELKRATRKFSEVDQWQLEYEEVAESGSPKGAR</sequence>
<feature type="compositionally biased region" description="Acidic residues" evidence="1">
    <location>
        <begin position="415"/>
        <end position="432"/>
    </location>
</feature>
<feature type="compositionally biased region" description="Basic residues" evidence="1">
    <location>
        <begin position="30"/>
        <end position="40"/>
    </location>
</feature>
<accession>A0A162M092</accession>
<organism evidence="2 3">
    <name type="scientific">Beauveria brongniartii RCEF 3172</name>
    <dbReference type="NCBI Taxonomy" id="1081107"/>
    <lineage>
        <taxon>Eukaryota</taxon>
        <taxon>Fungi</taxon>
        <taxon>Dikarya</taxon>
        <taxon>Ascomycota</taxon>
        <taxon>Pezizomycotina</taxon>
        <taxon>Sordariomycetes</taxon>
        <taxon>Hypocreomycetidae</taxon>
        <taxon>Hypocreales</taxon>
        <taxon>Cordycipitaceae</taxon>
        <taxon>Beauveria</taxon>
        <taxon>Beauveria brongniartii</taxon>
    </lineage>
</organism>
<evidence type="ECO:0000313" key="3">
    <source>
        <dbReference type="Proteomes" id="UP000076863"/>
    </source>
</evidence>
<dbReference type="AlphaFoldDB" id="A0A162M092"/>
<feature type="compositionally biased region" description="Low complexity" evidence="1">
    <location>
        <begin position="116"/>
        <end position="126"/>
    </location>
</feature>
<feature type="compositionally biased region" description="Basic and acidic residues" evidence="1">
    <location>
        <begin position="73"/>
        <end position="89"/>
    </location>
</feature>
<feature type="compositionally biased region" description="Low complexity" evidence="1">
    <location>
        <begin position="10"/>
        <end position="29"/>
    </location>
</feature>
<proteinExistence type="predicted"/>
<name>A0A162M092_9HYPO</name>
<feature type="compositionally biased region" description="Basic residues" evidence="1">
    <location>
        <begin position="465"/>
        <end position="477"/>
    </location>
</feature>
<comment type="caution">
    <text evidence="2">The sequence shown here is derived from an EMBL/GenBank/DDBJ whole genome shotgun (WGS) entry which is preliminary data.</text>
</comment>
<evidence type="ECO:0000313" key="2">
    <source>
        <dbReference type="EMBL" id="OAA48030.1"/>
    </source>
</evidence>
<dbReference type="EMBL" id="AZHA01000005">
    <property type="protein sequence ID" value="OAA48030.1"/>
    <property type="molecule type" value="Genomic_DNA"/>
</dbReference>
<dbReference type="Proteomes" id="UP000076863">
    <property type="component" value="Unassembled WGS sequence"/>
</dbReference>
<feature type="compositionally biased region" description="Acidic residues" evidence="1">
    <location>
        <begin position="198"/>
        <end position="211"/>
    </location>
</feature>
<protein>
    <recommendedName>
        <fullName evidence="4">ATP-dependent RNA helicase Mrh4</fullName>
    </recommendedName>
</protein>
<keyword evidence="3" id="KW-1185">Reference proteome</keyword>
<feature type="compositionally biased region" description="Basic residues" evidence="1">
    <location>
        <begin position="375"/>
        <end position="387"/>
    </location>
</feature>
<feature type="compositionally biased region" description="Basic and acidic residues" evidence="1">
    <location>
        <begin position="257"/>
        <end position="273"/>
    </location>
</feature>
<reference evidence="2 3" key="1">
    <citation type="journal article" date="2016" name="Genome Biol. Evol.">
        <title>Divergent and convergent evolution of fungal pathogenicity.</title>
        <authorList>
            <person name="Shang Y."/>
            <person name="Xiao G."/>
            <person name="Zheng P."/>
            <person name="Cen K."/>
            <person name="Zhan S."/>
            <person name="Wang C."/>
        </authorList>
    </citation>
    <scope>NUCLEOTIDE SEQUENCE [LARGE SCALE GENOMIC DNA]</scope>
    <source>
        <strain evidence="2 3">RCEF 3172</strain>
    </source>
</reference>
<feature type="region of interest" description="Disordered" evidence="1">
    <location>
        <begin position="1"/>
        <end position="531"/>
    </location>
</feature>
<feature type="compositionally biased region" description="Acidic residues" evidence="1">
    <location>
        <begin position="487"/>
        <end position="502"/>
    </location>
</feature>
<gene>
    <name evidence="2" type="ORF">BBO_02299</name>
</gene>